<protein>
    <submittedName>
        <fullName evidence="1">Uncharacterized protein</fullName>
    </submittedName>
</protein>
<evidence type="ECO:0000313" key="2">
    <source>
        <dbReference type="Proteomes" id="UP000006772"/>
    </source>
</evidence>
<comment type="caution">
    <text evidence="1">The sequence shown here is derived from an EMBL/GenBank/DDBJ whole genome shotgun (WGS) entry which is preliminary data.</text>
</comment>
<accession>A0AAI9N583</accession>
<sequence length="187" mass="20599">MNASRNPADARLPPLLPLPQDAQTLTYVELWNGADLLIRKAGEEVAGSRWVFLSALVMLSFCLEAYLDYAGSLLFGAAWREGDAPHAGQDVKRRLALVCAACGVQLEARHTYRTVAMTLLELRASLTQATQMRLPQSQPARREAPPDPAWAPYCRRNVVLDYRAQLRILLGKLHAGLPAAERGPLSL</sequence>
<dbReference type="AlphaFoldDB" id="A0AAI9N583"/>
<evidence type="ECO:0000313" key="1">
    <source>
        <dbReference type="EMBL" id="EOA06323.1"/>
    </source>
</evidence>
<organism evidence="1 2">
    <name type="scientific">Herbaspirillum frisingense GSF30</name>
    <dbReference type="NCBI Taxonomy" id="864073"/>
    <lineage>
        <taxon>Bacteria</taxon>
        <taxon>Pseudomonadati</taxon>
        <taxon>Pseudomonadota</taxon>
        <taxon>Betaproteobacteria</taxon>
        <taxon>Burkholderiales</taxon>
        <taxon>Oxalobacteraceae</taxon>
        <taxon>Herbaspirillum</taxon>
    </lineage>
</organism>
<dbReference type="RefSeq" id="WP_006461883.1">
    <property type="nucleotide sequence ID" value="NZ_AEEC02000003.1"/>
</dbReference>
<proteinExistence type="predicted"/>
<dbReference type="EMBL" id="AEEC02000003">
    <property type="protein sequence ID" value="EOA06323.1"/>
    <property type="molecule type" value="Genomic_DNA"/>
</dbReference>
<name>A0AAI9N583_9BURK</name>
<dbReference type="Proteomes" id="UP000006772">
    <property type="component" value="Unassembled WGS sequence"/>
</dbReference>
<gene>
    <name evidence="1" type="ORF">HFRIS_003678</name>
</gene>
<reference evidence="1 2" key="1">
    <citation type="journal article" date="2013" name="Front. Microbiol.">
        <title>The genome of the endophytic bacterium H. frisingense GSF30(T) identifies diverse strategies in the Herbaspirillum genus to interact with plants.</title>
        <authorList>
            <person name="Straub D."/>
            <person name="Rothballer M."/>
            <person name="Hartmann A."/>
            <person name="Ludewig U."/>
        </authorList>
    </citation>
    <scope>NUCLEOTIDE SEQUENCE [LARGE SCALE GENOMIC DNA]</scope>
    <source>
        <strain evidence="1 2">GSF30</strain>
    </source>
</reference>